<evidence type="ECO:0000313" key="2">
    <source>
        <dbReference type="Proteomes" id="UP000287651"/>
    </source>
</evidence>
<comment type="caution">
    <text evidence="1">The sequence shown here is derived from an EMBL/GenBank/DDBJ whole genome shotgun (WGS) entry which is preliminary data.</text>
</comment>
<reference evidence="1 2" key="1">
    <citation type="journal article" date="2014" name="Agronomy (Basel)">
        <title>A Draft Genome Sequence for Ensete ventricosum, the Drought-Tolerant Tree Against Hunger.</title>
        <authorList>
            <person name="Harrison J."/>
            <person name="Moore K.A."/>
            <person name="Paszkiewicz K."/>
            <person name="Jones T."/>
            <person name="Grant M."/>
            <person name="Ambacheew D."/>
            <person name="Muzemil S."/>
            <person name="Studholme D.J."/>
        </authorList>
    </citation>
    <scope>NUCLEOTIDE SEQUENCE [LARGE SCALE GENOMIC DNA]</scope>
</reference>
<dbReference type="Proteomes" id="UP000287651">
    <property type="component" value="Unassembled WGS sequence"/>
</dbReference>
<proteinExistence type="predicted"/>
<dbReference type="AlphaFoldDB" id="A0A426XYE0"/>
<name>A0A426XYE0_ENSVE</name>
<gene>
    <name evidence="1" type="ORF">B296_00043667</name>
</gene>
<sequence>MSFCILGYIISTRIVIGHPIPTRGLEILFGCVVRGREETNKLEGDHRSKKLSSMTLGGSGGSGIVGEASLPLPSFSITFLLT</sequence>
<accession>A0A426XYE0</accession>
<dbReference type="EMBL" id="AMZH03016407">
    <property type="protein sequence ID" value="RRT44533.1"/>
    <property type="molecule type" value="Genomic_DNA"/>
</dbReference>
<organism evidence="1 2">
    <name type="scientific">Ensete ventricosum</name>
    <name type="common">Abyssinian banana</name>
    <name type="synonym">Musa ensete</name>
    <dbReference type="NCBI Taxonomy" id="4639"/>
    <lineage>
        <taxon>Eukaryota</taxon>
        <taxon>Viridiplantae</taxon>
        <taxon>Streptophyta</taxon>
        <taxon>Embryophyta</taxon>
        <taxon>Tracheophyta</taxon>
        <taxon>Spermatophyta</taxon>
        <taxon>Magnoliopsida</taxon>
        <taxon>Liliopsida</taxon>
        <taxon>Zingiberales</taxon>
        <taxon>Musaceae</taxon>
        <taxon>Ensete</taxon>
    </lineage>
</organism>
<protein>
    <submittedName>
        <fullName evidence="1">Uncharacterized protein</fullName>
    </submittedName>
</protein>
<evidence type="ECO:0000313" key="1">
    <source>
        <dbReference type="EMBL" id="RRT44533.1"/>
    </source>
</evidence>